<dbReference type="InterPro" id="IPR010499">
    <property type="entry name" value="AraC_E-bd"/>
</dbReference>
<dbReference type="InterPro" id="IPR009057">
    <property type="entry name" value="Homeodomain-like_sf"/>
</dbReference>
<dbReference type="Pfam" id="PF12833">
    <property type="entry name" value="HTH_18"/>
    <property type="match status" value="1"/>
</dbReference>
<dbReference type="InterPro" id="IPR020449">
    <property type="entry name" value="Tscrpt_reg_AraC-type_HTH"/>
</dbReference>
<keyword evidence="3" id="KW-0804">Transcription</keyword>
<dbReference type="PANTHER" id="PTHR47504:SF5">
    <property type="entry name" value="RIGHT ORIGIN-BINDING PROTEIN"/>
    <property type="match status" value="1"/>
</dbReference>
<organism evidence="4 5">
    <name type="scientific">Rhodococcus triatomae</name>
    <dbReference type="NCBI Taxonomy" id="300028"/>
    <lineage>
        <taxon>Bacteria</taxon>
        <taxon>Bacillati</taxon>
        <taxon>Actinomycetota</taxon>
        <taxon>Actinomycetes</taxon>
        <taxon>Mycobacteriales</taxon>
        <taxon>Nocardiaceae</taxon>
        <taxon>Rhodococcus</taxon>
    </lineage>
</organism>
<reference evidence="4" key="1">
    <citation type="submission" date="2016-10" db="EMBL/GenBank/DDBJ databases">
        <authorList>
            <person name="de Groot N.N."/>
        </authorList>
    </citation>
    <scope>NUCLEOTIDE SEQUENCE [LARGE SCALE GENOMIC DNA]</scope>
    <source>
        <strain evidence="4">DSM 44892</strain>
    </source>
</reference>
<name>A0A1G8SKM8_9NOCA</name>
<dbReference type="Gene3D" id="3.20.80.10">
    <property type="entry name" value="Regulatory factor, effector binding domain"/>
    <property type="match status" value="1"/>
</dbReference>
<proteinExistence type="predicted"/>
<dbReference type="SMART" id="SM00871">
    <property type="entry name" value="AraC_E_bind"/>
    <property type="match status" value="1"/>
</dbReference>
<dbReference type="PROSITE" id="PS01124">
    <property type="entry name" value="HTH_ARAC_FAMILY_2"/>
    <property type="match status" value="1"/>
</dbReference>
<dbReference type="Gene3D" id="1.10.10.60">
    <property type="entry name" value="Homeodomain-like"/>
    <property type="match status" value="1"/>
</dbReference>
<evidence type="ECO:0000256" key="2">
    <source>
        <dbReference type="ARBA" id="ARBA00023125"/>
    </source>
</evidence>
<dbReference type="SUPFAM" id="SSF55136">
    <property type="entry name" value="Probable bacterial effector-binding domain"/>
    <property type="match status" value="1"/>
</dbReference>
<dbReference type="Pfam" id="PF06445">
    <property type="entry name" value="GyrI-like"/>
    <property type="match status" value="1"/>
</dbReference>
<dbReference type="InterPro" id="IPR050959">
    <property type="entry name" value="MarA-like"/>
</dbReference>
<dbReference type="OrthoDB" id="9801123at2"/>
<evidence type="ECO:0000313" key="4">
    <source>
        <dbReference type="EMBL" id="SDJ29798.1"/>
    </source>
</evidence>
<keyword evidence="1" id="KW-0805">Transcription regulation</keyword>
<dbReference type="InterPro" id="IPR018060">
    <property type="entry name" value="HTH_AraC"/>
</dbReference>
<dbReference type="RefSeq" id="WP_072740231.1">
    <property type="nucleotide sequence ID" value="NZ_CP048813.1"/>
</dbReference>
<evidence type="ECO:0000313" key="5">
    <source>
        <dbReference type="Proteomes" id="UP000183263"/>
    </source>
</evidence>
<dbReference type="GO" id="GO:0043565">
    <property type="term" value="F:sequence-specific DNA binding"/>
    <property type="evidence" value="ECO:0007669"/>
    <property type="project" value="InterPro"/>
</dbReference>
<dbReference type="AlphaFoldDB" id="A0A1G8SKM8"/>
<sequence>MERWNRAMAAIEEALDADIEVAALARHALTSEYELRRVFSVLTGIPLSEYIRRRRMTVAAAAIVADREAVQDIAVRYGYSSADAFSRAFRAVHGVGPEQARQPGAVLRTQPRLTFHLRIEGSSEMRYRIVRKDAFRLVGRKARIPLVYEGPNQAMIEFEQNLGQQERERIAAPSNEQPTGELAVCHNFDESREDGSSFDYYVAAATTSAVPADLDVIDVPASTWVVFEAAEPTLEAIQQVWPQAFGDWFPANPYRAIPAPEIVRADYDEDGALLGAEVWLAVESTA</sequence>
<evidence type="ECO:0000256" key="3">
    <source>
        <dbReference type="ARBA" id="ARBA00023163"/>
    </source>
</evidence>
<protein>
    <submittedName>
        <fullName evidence="4">AraC family transcriptional regulator</fullName>
    </submittedName>
</protein>
<dbReference type="InterPro" id="IPR011256">
    <property type="entry name" value="Reg_factor_effector_dom_sf"/>
</dbReference>
<dbReference type="SUPFAM" id="SSF46689">
    <property type="entry name" value="Homeodomain-like"/>
    <property type="match status" value="2"/>
</dbReference>
<dbReference type="PANTHER" id="PTHR47504">
    <property type="entry name" value="RIGHT ORIGIN-BINDING PROTEIN"/>
    <property type="match status" value="1"/>
</dbReference>
<keyword evidence="5" id="KW-1185">Reference proteome</keyword>
<dbReference type="InterPro" id="IPR029442">
    <property type="entry name" value="GyrI-like"/>
</dbReference>
<dbReference type="EMBL" id="FNDN01000022">
    <property type="protein sequence ID" value="SDJ29798.1"/>
    <property type="molecule type" value="Genomic_DNA"/>
</dbReference>
<dbReference type="SMART" id="SM00342">
    <property type="entry name" value="HTH_ARAC"/>
    <property type="match status" value="1"/>
</dbReference>
<gene>
    <name evidence="4" type="ORF">SAMN05444695_12223</name>
</gene>
<dbReference type="PRINTS" id="PR00032">
    <property type="entry name" value="HTHARAC"/>
</dbReference>
<evidence type="ECO:0000256" key="1">
    <source>
        <dbReference type="ARBA" id="ARBA00023015"/>
    </source>
</evidence>
<dbReference type="Proteomes" id="UP000183263">
    <property type="component" value="Unassembled WGS sequence"/>
</dbReference>
<keyword evidence="2" id="KW-0238">DNA-binding</keyword>
<accession>A0A1G8SKM8</accession>
<dbReference type="GO" id="GO:0003700">
    <property type="term" value="F:DNA-binding transcription factor activity"/>
    <property type="evidence" value="ECO:0007669"/>
    <property type="project" value="InterPro"/>
</dbReference>